<evidence type="ECO:0000256" key="4">
    <source>
        <dbReference type="ARBA" id="ARBA00022970"/>
    </source>
</evidence>
<feature type="transmembrane region" description="Helical" evidence="7">
    <location>
        <begin position="174"/>
        <end position="195"/>
    </location>
</feature>
<sequence>TRLHLTGPDGYLAMSVNGGSIVSQQINPLGNNSSFNDIAMITNFVGVVVGEGGAILWTDNAGGDEQVGFEVMNFNDFGEFVDYAKETLFGGFLATIKIVMFGIVLGFLLGVTLAMGKTSPVSLRNTVERFDYKKVRYSGAPLLAIGLYMFYLAIPEIEAIGLDGIEHIFVPVGAPWAFAKILLGIGLTFVGAMFLSHNGTFAKLKIRSLKFDPWRVRPLNNIATVYTDFFRNTPLIVQFMFIHFGLQIGMHLQDAGTGLFSDIYILLGGVEGVGGTLAIWELRSGDYATDAPDLLVSIHRFMFSDRAYLSAICALGLNSAAYQCETIRGAIQAIPSAQMEAGRSIGLTYLQTMRRVILPQAIRICIPPMGNEMVNLVLNSSLAMVIGYAELTRQGKLITALTFQMAYTWGMVLISYFVITWTLALLLRRLEEKTRIPGLGMTGGE</sequence>
<feature type="transmembrane region" description="Helical" evidence="7">
    <location>
        <begin position="88"/>
        <end position="114"/>
    </location>
</feature>
<dbReference type="InterPro" id="IPR043429">
    <property type="entry name" value="ArtM/GltK/GlnP/TcyL/YhdX-like"/>
</dbReference>
<proteinExistence type="inferred from homology"/>
<evidence type="ECO:0000256" key="1">
    <source>
        <dbReference type="ARBA" id="ARBA00004141"/>
    </source>
</evidence>
<evidence type="ECO:0000256" key="6">
    <source>
        <dbReference type="ARBA" id="ARBA00023136"/>
    </source>
</evidence>
<evidence type="ECO:0000259" key="8">
    <source>
        <dbReference type="PROSITE" id="PS50928"/>
    </source>
</evidence>
<keyword evidence="4" id="KW-0813">Transport</keyword>
<evidence type="ECO:0000256" key="5">
    <source>
        <dbReference type="ARBA" id="ARBA00022989"/>
    </source>
</evidence>
<dbReference type="Pfam" id="PF00528">
    <property type="entry name" value="BPD_transp_1"/>
    <property type="match status" value="1"/>
</dbReference>
<dbReference type="InterPro" id="IPR000515">
    <property type="entry name" value="MetI-like"/>
</dbReference>
<dbReference type="GO" id="GO:0005886">
    <property type="term" value="C:plasma membrane"/>
    <property type="evidence" value="ECO:0007669"/>
    <property type="project" value="TreeGrafter"/>
</dbReference>
<keyword evidence="5 7" id="KW-1133">Transmembrane helix</keyword>
<dbReference type="EMBL" id="UINC01022029">
    <property type="protein sequence ID" value="SVA90813.1"/>
    <property type="molecule type" value="Genomic_DNA"/>
</dbReference>
<protein>
    <recommendedName>
        <fullName evidence="8">ABC transmembrane type-1 domain-containing protein</fullName>
    </recommendedName>
</protein>
<comment type="similarity">
    <text evidence="2">Belongs to the binding-protein-dependent transport system permease family. HisMQ subfamily.</text>
</comment>
<accession>A0A381ZPX3</accession>
<evidence type="ECO:0000256" key="2">
    <source>
        <dbReference type="ARBA" id="ARBA00010072"/>
    </source>
</evidence>
<comment type="subcellular location">
    <subcellularLocation>
        <location evidence="1">Membrane</location>
        <topology evidence="1">Multi-pass membrane protein</topology>
    </subcellularLocation>
</comment>
<keyword evidence="4" id="KW-0029">Amino-acid transport</keyword>
<feature type="transmembrane region" description="Helical" evidence="7">
    <location>
        <begin position="406"/>
        <end position="427"/>
    </location>
</feature>
<dbReference type="PROSITE" id="PS50928">
    <property type="entry name" value="ABC_TM1"/>
    <property type="match status" value="1"/>
</dbReference>
<dbReference type="Gene3D" id="1.10.3720.10">
    <property type="entry name" value="MetI-like"/>
    <property type="match status" value="1"/>
</dbReference>
<feature type="transmembrane region" description="Helical" evidence="7">
    <location>
        <begin position="373"/>
        <end position="391"/>
    </location>
</feature>
<dbReference type="PANTHER" id="PTHR30614:SF20">
    <property type="entry name" value="GLUTAMINE TRANSPORT SYSTEM PERMEASE PROTEIN GLNP"/>
    <property type="match status" value="1"/>
</dbReference>
<evidence type="ECO:0000313" key="9">
    <source>
        <dbReference type="EMBL" id="SVA90813.1"/>
    </source>
</evidence>
<dbReference type="CDD" id="cd06261">
    <property type="entry name" value="TM_PBP2"/>
    <property type="match status" value="1"/>
</dbReference>
<dbReference type="SUPFAM" id="SSF161098">
    <property type="entry name" value="MetI-like"/>
    <property type="match status" value="1"/>
</dbReference>
<dbReference type="AlphaFoldDB" id="A0A381ZPX3"/>
<keyword evidence="6 7" id="KW-0472">Membrane</keyword>
<name>A0A381ZPX3_9ZZZZ</name>
<feature type="transmembrane region" description="Helical" evidence="7">
    <location>
        <begin position="135"/>
        <end position="154"/>
    </location>
</feature>
<dbReference type="InterPro" id="IPR035906">
    <property type="entry name" value="MetI-like_sf"/>
</dbReference>
<dbReference type="GO" id="GO:0006865">
    <property type="term" value="P:amino acid transport"/>
    <property type="evidence" value="ECO:0007669"/>
    <property type="project" value="UniProtKB-KW"/>
</dbReference>
<gene>
    <name evidence="9" type="ORF">METZ01_LOCUS143667</name>
</gene>
<feature type="domain" description="ABC transmembrane type-1" evidence="8">
    <location>
        <begin position="170"/>
        <end position="427"/>
    </location>
</feature>
<feature type="non-terminal residue" evidence="9">
    <location>
        <position position="1"/>
    </location>
</feature>
<evidence type="ECO:0000256" key="3">
    <source>
        <dbReference type="ARBA" id="ARBA00022692"/>
    </source>
</evidence>
<reference evidence="9" key="1">
    <citation type="submission" date="2018-05" db="EMBL/GenBank/DDBJ databases">
        <authorList>
            <person name="Lanie J.A."/>
            <person name="Ng W.-L."/>
            <person name="Kazmierczak K.M."/>
            <person name="Andrzejewski T.M."/>
            <person name="Davidsen T.M."/>
            <person name="Wayne K.J."/>
            <person name="Tettelin H."/>
            <person name="Glass J.I."/>
            <person name="Rusch D."/>
            <person name="Podicherti R."/>
            <person name="Tsui H.-C.T."/>
            <person name="Winkler M.E."/>
        </authorList>
    </citation>
    <scope>NUCLEOTIDE SEQUENCE</scope>
</reference>
<evidence type="ECO:0000256" key="7">
    <source>
        <dbReference type="SAM" id="Phobius"/>
    </source>
</evidence>
<organism evidence="9">
    <name type="scientific">marine metagenome</name>
    <dbReference type="NCBI Taxonomy" id="408172"/>
    <lineage>
        <taxon>unclassified sequences</taxon>
        <taxon>metagenomes</taxon>
        <taxon>ecological metagenomes</taxon>
    </lineage>
</organism>
<dbReference type="GO" id="GO:0055085">
    <property type="term" value="P:transmembrane transport"/>
    <property type="evidence" value="ECO:0007669"/>
    <property type="project" value="InterPro"/>
</dbReference>
<dbReference type="PANTHER" id="PTHR30614">
    <property type="entry name" value="MEMBRANE COMPONENT OF AMINO ACID ABC TRANSPORTER"/>
    <property type="match status" value="1"/>
</dbReference>
<keyword evidence="3 7" id="KW-0812">Transmembrane</keyword>